<organism evidence="1 2">
    <name type="scientific">Leisingera methylohalidivorans DSM 14336</name>
    <dbReference type="NCBI Taxonomy" id="999552"/>
    <lineage>
        <taxon>Bacteria</taxon>
        <taxon>Pseudomonadati</taxon>
        <taxon>Pseudomonadota</taxon>
        <taxon>Alphaproteobacteria</taxon>
        <taxon>Rhodobacterales</taxon>
        <taxon>Roseobacteraceae</taxon>
        <taxon>Leisingera</taxon>
    </lineage>
</organism>
<reference evidence="1 2" key="1">
    <citation type="submission" date="2013-09" db="EMBL/GenBank/DDBJ databases">
        <authorList>
            <consortium name="DOE Joint Genome Institute"/>
            <person name="Klenk H.-P."/>
            <person name="Huntemann M."/>
            <person name="Han J."/>
            <person name="Chen A."/>
            <person name="Kyrpides N."/>
            <person name="Mavromatis K."/>
            <person name="Markowitz V."/>
            <person name="Palaniappan K."/>
            <person name="Ivanova N."/>
            <person name="Schaumberg A."/>
            <person name="Pati A."/>
            <person name="Liolios K."/>
            <person name="Nordberg H.P."/>
            <person name="Cantor M.N."/>
            <person name="Hua S.X."/>
            <person name="Woyke T."/>
        </authorList>
    </citation>
    <scope>NUCLEOTIDE SEQUENCE [LARGE SCALE GENOMIC DNA]</scope>
    <source>
        <strain evidence="1 2">DSM 14336</strain>
    </source>
</reference>
<name>V9VZD4_9RHOB</name>
<dbReference type="InterPro" id="IPR028082">
    <property type="entry name" value="Peripla_BP_I"/>
</dbReference>
<dbReference type="EMBL" id="CP006773">
    <property type="protein sequence ID" value="AHD03283.1"/>
    <property type="molecule type" value="Genomic_DNA"/>
</dbReference>
<keyword evidence="2" id="KW-1185">Reference proteome</keyword>
<dbReference type="SUPFAM" id="SSF53822">
    <property type="entry name" value="Periplasmic binding protein-like I"/>
    <property type="match status" value="1"/>
</dbReference>
<dbReference type="KEGG" id="lmd:METH_18500"/>
<dbReference type="Gene3D" id="3.40.50.2300">
    <property type="match status" value="1"/>
</dbReference>
<dbReference type="STRING" id="999552.METH_18500"/>
<evidence type="ECO:0000313" key="1">
    <source>
        <dbReference type="EMBL" id="AHD03283.1"/>
    </source>
</evidence>
<gene>
    <name evidence="1" type="ORF">METH_18500</name>
</gene>
<proteinExistence type="predicted"/>
<dbReference type="Proteomes" id="UP000018780">
    <property type="component" value="Chromosome"/>
</dbReference>
<dbReference type="HOGENOM" id="CLU_1729094_0_0_5"/>
<sequence length="151" mass="16718">MLDEPLLFDPATTGFAPVVTRLISKDPDIVCLDTCYSDYVHRIAKQLFQQGFKGQSISCTADFYDQMIAKTSEEFMEGFVFQFPDFDEPALNGEKINFTGRNGFSEAFNARHPGQLGAELLGIGSALVGDWPVVVIESGKARIKNFRAIPD</sequence>
<dbReference type="AlphaFoldDB" id="V9VZD4"/>
<accession>V9VZD4</accession>
<evidence type="ECO:0000313" key="2">
    <source>
        <dbReference type="Proteomes" id="UP000018780"/>
    </source>
</evidence>
<dbReference type="PATRIC" id="fig|999552.6.peg.3661"/>
<protein>
    <submittedName>
        <fullName evidence="1">Uncharacterized protein</fullName>
    </submittedName>
</protein>